<dbReference type="InterPro" id="IPR023631">
    <property type="entry name" value="Amidase_dom"/>
</dbReference>
<feature type="domain" description="Scytalone dehydratase-like protein Arp1 N-terminal" evidence="2">
    <location>
        <begin position="34"/>
        <end position="138"/>
    </location>
</feature>
<dbReference type="PANTHER" id="PTHR46310">
    <property type="entry name" value="AMIDASE 1"/>
    <property type="match status" value="1"/>
</dbReference>
<comment type="caution">
    <text evidence="3">The sequence shown here is derived from an EMBL/GenBank/DDBJ whole genome shotgun (WGS) entry which is preliminary data.</text>
</comment>
<reference evidence="3" key="2">
    <citation type="journal article" date="2023" name="IMA Fungus">
        <title>Comparative genomic study of the Penicillium genus elucidates a diverse pangenome and 15 lateral gene transfer events.</title>
        <authorList>
            <person name="Petersen C."/>
            <person name="Sorensen T."/>
            <person name="Nielsen M.R."/>
            <person name="Sondergaard T.E."/>
            <person name="Sorensen J.L."/>
            <person name="Fitzpatrick D.A."/>
            <person name="Frisvad J.C."/>
            <person name="Nielsen K.L."/>
        </authorList>
    </citation>
    <scope>NUCLEOTIDE SEQUENCE</scope>
    <source>
        <strain evidence="3">IBT 30069</strain>
    </source>
</reference>
<dbReference type="AlphaFoldDB" id="A0A9W9KJA4"/>
<dbReference type="InterPro" id="IPR036928">
    <property type="entry name" value="AS_sf"/>
</dbReference>
<dbReference type="InterPro" id="IPR058329">
    <property type="entry name" value="Arp1_N"/>
</dbReference>
<sequence length="323" mass="35451">MEVTNFPRQMSVVQLGEISYYVRSRVECLIPAGRNSSSHYLPATVIHIPNSELSVDLIQDAFDKFLAEDDVFQNSFTESGFLIVKPGTPVSTAQILSKDVEKYLNSRLLSLVYMNGERNLPEGPYFVLDGKVHQAWRLYPDYLEAFTTAVIPDDDATQNEGLDASFRPFNAASFTGSNSVIPVPSRLYAPESSAQPLAGMRITVKDNMHLKGVVTTLGSRSYAELYGKQAQSADYIDRLVRRGAVVIGKTKMSAFAGSEVPPTECIDYFPPWNPRGDGYQSPSGSSSGAAASVAGYPWVDVSICTDSKHFSLRHVLLKLVDMA</sequence>
<organism evidence="3 4">
    <name type="scientific">Penicillium angulare</name>
    <dbReference type="NCBI Taxonomy" id="116970"/>
    <lineage>
        <taxon>Eukaryota</taxon>
        <taxon>Fungi</taxon>
        <taxon>Dikarya</taxon>
        <taxon>Ascomycota</taxon>
        <taxon>Pezizomycotina</taxon>
        <taxon>Eurotiomycetes</taxon>
        <taxon>Eurotiomycetidae</taxon>
        <taxon>Eurotiales</taxon>
        <taxon>Aspergillaceae</taxon>
        <taxon>Penicillium</taxon>
    </lineage>
</organism>
<dbReference type="SUPFAM" id="SSF75304">
    <property type="entry name" value="Amidase signature (AS) enzymes"/>
    <property type="match status" value="1"/>
</dbReference>
<dbReference type="Pfam" id="PF01425">
    <property type="entry name" value="Amidase"/>
    <property type="match status" value="1"/>
</dbReference>
<reference evidence="3" key="1">
    <citation type="submission" date="2022-11" db="EMBL/GenBank/DDBJ databases">
        <authorList>
            <person name="Petersen C."/>
        </authorList>
    </citation>
    <scope>NUCLEOTIDE SEQUENCE</scope>
    <source>
        <strain evidence="3">IBT 30069</strain>
    </source>
</reference>
<evidence type="ECO:0000313" key="4">
    <source>
        <dbReference type="Proteomes" id="UP001149165"/>
    </source>
</evidence>
<dbReference type="OrthoDB" id="5423360at2759"/>
<evidence type="ECO:0000259" key="2">
    <source>
        <dbReference type="Pfam" id="PF26053"/>
    </source>
</evidence>
<dbReference type="Proteomes" id="UP001149165">
    <property type="component" value="Unassembled WGS sequence"/>
</dbReference>
<evidence type="ECO:0000259" key="1">
    <source>
        <dbReference type="Pfam" id="PF01425"/>
    </source>
</evidence>
<evidence type="ECO:0000313" key="3">
    <source>
        <dbReference type="EMBL" id="KAJ5108734.1"/>
    </source>
</evidence>
<accession>A0A9W9KJA4</accession>
<protein>
    <recommendedName>
        <fullName evidence="5">Amidase domain-containing protein</fullName>
    </recommendedName>
</protein>
<proteinExistence type="predicted"/>
<dbReference type="PANTHER" id="PTHR46310:SF7">
    <property type="entry name" value="AMIDASE 1"/>
    <property type="match status" value="1"/>
</dbReference>
<gene>
    <name evidence="3" type="ORF">N7456_005409</name>
</gene>
<keyword evidence="4" id="KW-1185">Reference proteome</keyword>
<evidence type="ECO:0008006" key="5">
    <source>
        <dbReference type="Google" id="ProtNLM"/>
    </source>
</evidence>
<dbReference type="EMBL" id="JAPQKH010000003">
    <property type="protein sequence ID" value="KAJ5108734.1"/>
    <property type="molecule type" value="Genomic_DNA"/>
</dbReference>
<dbReference type="Pfam" id="PF26053">
    <property type="entry name" value="DUF8016"/>
    <property type="match status" value="1"/>
</dbReference>
<name>A0A9W9KJA4_9EURO</name>
<feature type="domain" description="Amidase" evidence="1">
    <location>
        <begin position="191"/>
        <end position="295"/>
    </location>
</feature>
<dbReference type="Gene3D" id="3.90.1300.10">
    <property type="entry name" value="Amidase signature (AS) domain"/>
    <property type="match status" value="1"/>
</dbReference>